<organism evidence="1 2">
    <name type="scientific">Franconibacter daqui</name>
    <dbReference type="NCBI Taxonomy" id="2047724"/>
    <lineage>
        <taxon>Bacteria</taxon>
        <taxon>Pseudomonadati</taxon>
        <taxon>Pseudomonadota</taxon>
        <taxon>Gammaproteobacteria</taxon>
        <taxon>Enterobacterales</taxon>
        <taxon>Enterobacteriaceae</taxon>
        <taxon>Franconibacter</taxon>
    </lineage>
</organism>
<dbReference type="EMBL" id="JBEHGX010000002">
    <property type="protein sequence ID" value="MER0125336.1"/>
    <property type="molecule type" value="Genomic_DNA"/>
</dbReference>
<dbReference type="Proteomes" id="UP001447374">
    <property type="component" value="Unassembled WGS sequence"/>
</dbReference>
<gene>
    <name evidence="1" type="ORF">ABQG75_06245</name>
</gene>
<protein>
    <submittedName>
        <fullName evidence="1">DUF2509 family protein</fullName>
    </submittedName>
</protein>
<dbReference type="InterPro" id="IPR019652">
    <property type="entry name" value="DUF2509"/>
</dbReference>
<dbReference type="Pfam" id="PF10713">
    <property type="entry name" value="DUF2509"/>
    <property type="match status" value="1"/>
</dbReference>
<name>A0ABV1PKH1_9ENTR</name>
<comment type="caution">
    <text evidence="1">The sequence shown here is derived from an EMBL/GenBank/DDBJ whole genome shotgun (WGS) entry which is preliminary data.</text>
</comment>
<evidence type="ECO:0000313" key="1">
    <source>
        <dbReference type="EMBL" id="MER0125336.1"/>
    </source>
</evidence>
<sequence length="142" mass="15493">MTSQQRGVSSLSAVLLLLLLGSFMLSGLQQQLSARFASVASESLALKQFSTAVSTLAWAEKQRWGLNQEWQCQAFSAYKGRACAKRTVKGEAIVAAQSAADSHSLTLWRWAEPVTAGIKYRARGWIDFCPQEASQCQLPVAP</sequence>
<keyword evidence="2" id="KW-1185">Reference proteome</keyword>
<evidence type="ECO:0000313" key="2">
    <source>
        <dbReference type="Proteomes" id="UP001447374"/>
    </source>
</evidence>
<accession>A0ABV1PKH1</accession>
<proteinExistence type="predicted"/>
<dbReference type="RefSeq" id="WP_349950921.1">
    <property type="nucleotide sequence ID" value="NZ_JBEHGX010000002.1"/>
</dbReference>
<reference evidence="1 2" key="1">
    <citation type="submission" date="2024-06" db="EMBL/GenBank/DDBJ databases">
        <title>Fanconibacter daqui strain Q02 whole shotgun sequencing project.</title>
        <authorList>
            <person name="Rodrigues J.W.A."/>
            <person name="Viana L.C."/>
            <person name="Vieira E.C."/>
            <person name="Souza F.O.L."/>
            <person name="Alegria O.C."/>
            <person name="Patroca S."/>
            <person name="Cruz A.C.R."/>
            <person name="Nunes A.R.C."/>
        </authorList>
    </citation>
    <scope>NUCLEOTIDE SEQUENCE [LARGE SCALE GENOMIC DNA]</scope>
    <source>
        <strain evidence="1 2">Q02</strain>
    </source>
</reference>